<evidence type="ECO:0000259" key="1">
    <source>
        <dbReference type="Pfam" id="PF07754"/>
    </source>
</evidence>
<name>A0AAX4NGG1_9ARCH</name>
<dbReference type="NCBIfam" id="NF011481">
    <property type="entry name" value="PRK14890.1"/>
    <property type="match status" value="1"/>
</dbReference>
<evidence type="ECO:0000313" key="2">
    <source>
        <dbReference type="EMBL" id="WYX99856.1"/>
    </source>
</evidence>
<dbReference type="PANTHER" id="PTHR40733:SF1">
    <property type="entry name" value="SMALL ZINC FINGER PROTEIN HVO-2753-LIKE ZINC-BINDING POCKET DOMAIN-CONTAINING PROTEIN"/>
    <property type="match status" value="1"/>
</dbReference>
<feature type="domain" description="Small zinc finger protein HVO-2753-like zinc-binding pocket" evidence="1">
    <location>
        <begin position="7"/>
        <end position="51"/>
    </location>
</feature>
<dbReference type="EMBL" id="CP133772">
    <property type="protein sequence ID" value="WYX99856.1"/>
    <property type="molecule type" value="Genomic_DNA"/>
</dbReference>
<dbReference type="GeneID" id="95967126"/>
<dbReference type="Pfam" id="PF07754">
    <property type="entry name" value="HVO_2753_ZBP"/>
    <property type="match status" value="1"/>
</dbReference>
<accession>A0AAX4NGG1</accession>
<dbReference type="PANTHER" id="PTHR40733">
    <property type="entry name" value="ZINC-RIBBON RNA-BINDING PROTEIN INVOLVED IN TRANSLATION-RELATED"/>
    <property type="match status" value="1"/>
</dbReference>
<gene>
    <name evidence="2" type="ORF">OXIME_000401</name>
</gene>
<dbReference type="AlphaFoldDB" id="A0AAX4NGG1"/>
<evidence type="ECO:0000313" key="3">
    <source>
        <dbReference type="Proteomes" id="UP001451606"/>
    </source>
</evidence>
<dbReference type="KEGG" id="omr:OXIME_000401"/>
<reference evidence="2 3" key="1">
    <citation type="submission" date="2023-09" db="EMBL/GenBank/DDBJ databases">
        <authorList>
            <person name="Golyshina O.V."/>
            <person name="Lunev E.A."/>
            <person name="Bargiela R."/>
            <person name="Gaines M.C."/>
            <person name="Daum B."/>
            <person name="Bale N.J."/>
            <person name="Koenen M."/>
            <person name="Sinninghe Damst J.S."/>
            <person name="Yakimov M."/>
            <person name="Golyshin P.N."/>
        </authorList>
    </citation>
    <scope>NUCLEOTIDE SEQUENCE [LARGE SCALE GENOMIC DNA]</scope>
    <source>
        <strain evidence="2 3">M1</strain>
    </source>
</reference>
<keyword evidence="3" id="KW-1185">Reference proteome</keyword>
<dbReference type="RefSeq" id="WP_393971815.1">
    <property type="nucleotide sequence ID" value="NZ_CP133772.1"/>
</dbReference>
<dbReference type="Proteomes" id="UP001451606">
    <property type="component" value="Chromosome"/>
</dbReference>
<protein>
    <submittedName>
        <fullName evidence="2">Zinc finger domain-containing protein</fullName>
    </submittedName>
</protein>
<dbReference type="InterPro" id="IPR044720">
    <property type="entry name" value="HVO_2753-like"/>
</dbReference>
<proteinExistence type="predicted"/>
<organism evidence="2 3">
    <name type="scientific">Oxyplasma meridianum</name>
    <dbReference type="NCBI Taxonomy" id="3073602"/>
    <lineage>
        <taxon>Archaea</taxon>
        <taxon>Methanobacteriati</taxon>
        <taxon>Thermoplasmatota</taxon>
        <taxon>Thermoplasmata</taxon>
        <taxon>Thermoplasmatales</taxon>
        <taxon>Thermoplasmataceae</taxon>
        <taxon>Oxyplasma</taxon>
    </lineage>
</organism>
<dbReference type="InterPro" id="IPR011668">
    <property type="entry name" value="HVO_2753-like_ZBP"/>
</dbReference>
<sequence length="55" mass="6154">MRYKQNCTSCGIGLVEIGYSLFDCPNCGEEVIGRCKECREHTTEYQCPKCGFVGP</sequence>